<dbReference type="GO" id="GO:0003677">
    <property type="term" value="F:DNA binding"/>
    <property type="evidence" value="ECO:0007669"/>
    <property type="project" value="UniProtKB-KW"/>
</dbReference>
<evidence type="ECO:0000313" key="4">
    <source>
        <dbReference type="EMBL" id="ATL90596.1"/>
    </source>
</evidence>
<name>A0A291TBS1_9FIRM</name>
<dbReference type="InterPro" id="IPR036162">
    <property type="entry name" value="Resolvase-like_N_sf"/>
</dbReference>
<dbReference type="SUPFAM" id="SSF53041">
    <property type="entry name" value="Resolvase-like"/>
    <property type="match status" value="1"/>
</dbReference>
<feature type="domain" description="Resolvase/invertase-type recombinase catalytic" evidence="3">
    <location>
        <begin position="14"/>
        <end position="155"/>
    </location>
</feature>
<dbReference type="InterPro" id="IPR006119">
    <property type="entry name" value="Resolv_N"/>
</dbReference>
<dbReference type="AlphaFoldDB" id="A0A291TBS1"/>
<gene>
    <name evidence="4" type="ORF">CRH10_09935</name>
</gene>
<evidence type="ECO:0000256" key="2">
    <source>
        <dbReference type="ARBA" id="ARBA00023172"/>
    </source>
</evidence>
<dbReference type="PROSITE" id="PS51736">
    <property type="entry name" value="RECOMBINASES_3"/>
    <property type="match status" value="1"/>
</dbReference>
<reference evidence="4 5" key="1">
    <citation type="submission" date="2017-10" db="EMBL/GenBank/DDBJ databases">
        <title>Complete Genome Sequence of Faecalibacterium prausnitzii isolated from the gut of healthy adult Indian.</title>
        <authorList>
            <person name="Bag S."/>
            <person name="Ghosh T.S."/>
            <person name="Das B."/>
        </authorList>
    </citation>
    <scope>NUCLEOTIDE SEQUENCE [LARGE SCALE GENOMIC DNA]</scope>
    <source>
        <strain evidence="4 5">Indica</strain>
    </source>
</reference>
<evidence type="ECO:0000313" key="5">
    <source>
        <dbReference type="Proteomes" id="UP000223709"/>
    </source>
</evidence>
<dbReference type="Pfam" id="PF00239">
    <property type="entry name" value="Resolvase"/>
    <property type="match status" value="1"/>
</dbReference>
<dbReference type="InterPro" id="IPR050639">
    <property type="entry name" value="SSR_resolvase"/>
</dbReference>
<proteinExistence type="predicted"/>
<keyword evidence="2" id="KW-0233">DNA recombination</keyword>
<accession>A0A291TBS1</accession>
<dbReference type="Proteomes" id="UP000223709">
    <property type="component" value="Chromosome"/>
</dbReference>
<dbReference type="PANTHER" id="PTHR30461">
    <property type="entry name" value="DNA-INVERTASE FROM LAMBDOID PROPHAGE"/>
    <property type="match status" value="1"/>
</dbReference>
<dbReference type="CDD" id="cd03768">
    <property type="entry name" value="SR_ResInv"/>
    <property type="match status" value="1"/>
</dbReference>
<protein>
    <submittedName>
        <fullName evidence="4">Resolvase</fullName>
    </submittedName>
</protein>
<sequence length="258" mass="29688">MSLVIFEPERRRMNIYGYCRISTAKQSIDRQIRNIKAEYPTAHIVQEAYTGTSIFRPEWLKLYRVLKAGDTVVFDSVSRMSRNAEEGFALYEDLYHKGIRLAFLKEHHIDTETYKKALSGSIAMTGTNVDFILKGINEYLMALAKEQIKLAFEQSEKEVADLHQRTREGLLTARLNGKQIGRQKGVGFETKKAREAKQIIRTHCKTFGGTLDDVECMKLTGLARNTYYKYKRQIRAELIAEQDLPKGASIFYEPPKSF</sequence>
<dbReference type="GO" id="GO:0000150">
    <property type="term" value="F:DNA strand exchange activity"/>
    <property type="evidence" value="ECO:0007669"/>
    <property type="project" value="InterPro"/>
</dbReference>
<evidence type="ECO:0000256" key="1">
    <source>
        <dbReference type="ARBA" id="ARBA00023125"/>
    </source>
</evidence>
<evidence type="ECO:0000259" key="3">
    <source>
        <dbReference type="PROSITE" id="PS51736"/>
    </source>
</evidence>
<dbReference type="Gene3D" id="3.40.50.1390">
    <property type="entry name" value="Resolvase, N-terminal catalytic domain"/>
    <property type="match status" value="1"/>
</dbReference>
<dbReference type="PANTHER" id="PTHR30461:SF2">
    <property type="entry name" value="SERINE RECOMBINASE PINE-RELATED"/>
    <property type="match status" value="1"/>
</dbReference>
<organism evidence="4 5">
    <name type="scientific">Faecalibacterium prausnitzii</name>
    <dbReference type="NCBI Taxonomy" id="853"/>
    <lineage>
        <taxon>Bacteria</taxon>
        <taxon>Bacillati</taxon>
        <taxon>Bacillota</taxon>
        <taxon>Clostridia</taxon>
        <taxon>Eubacteriales</taxon>
        <taxon>Oscillospiraceae</taxon>
        <taxon>Faecalibacterium</taxon>
    </lineage>
</organism>
<dbReference type="SMART" id="SM00857">
    <property type="entry name" value="Resolvase"/>
    <property type="match status" value="1"/>
</dbReference>
<keyword evidence="1" id="KW-0238">DNA-binding</keyword>
<dbReference type="EMBL" id="CP023819">
    <property type="protein sequence ID" value="ATL90596.1"/>
    <property type="molecule type" value="Genomic_DNA"/>
</dbReference>